<comment type="caution">
    <text evidence="2">The sequence shown here is derived from an EMBL/GenBank/DDBJ whole genome shotgun (WGS) entry which is preliminary data.</text>
</comment>
<dbReference type="InterPro" id="IPR037523">
    <property type="entry name" value="VOC_core"/>
</dbReference>
<keyword evidence="2" id="KW-0223">Dioxygenase</keyword>
<dbReference type="PANTHER" id="PTHR35006">
    <property type="entry name" value="GLYOXALASE FAMILY PROTEIN (AFU_ORTHOLOGUE AFUA_5G14830)"/>
    <property type="match status" value="1"/>
</dbReference>
<dbReference type="CDD" id="cd07262">
    <property type="entry name" value="VOC_like"/>
    <property type="match status" value="1"/>
</dbReference>
<dbReference type="EMBL" id="JACIEK010000005">
    <property type="protein sequence ID" value="MBB3998480.1"/>
    <property type="molecule type" value="Genomic_DNA"/>
</dbReference>
<name>A0A7W6H455_9HYPH</name>
<dbReference type="AlphaFoldDB" id="A0A7W6H455"/>
<accession>A0A7W6H455</accession>
<evidence type="ECO:0000313" key="2">
    <source>
        <dbReference type="EMBL" id="MBB3998480.1"/>
    </source>
</evidence>
<keyword evidence="2" id="KW-0560">Oxidoreductase</keyword>
<dbReference type="PANTHER" id="PTHR35006:SF1">
    <property type="entry name" value="BLL2941 PROTEIN"/>
    <property type="match status" value="1"/>
</dbReference>
<dbReference type="InterPro" id="IPR029068">
    <property type="entry name" value="Glyas_Bleomycin-R_OHBP_Dase"/>
</dbReference>
<evidence type="ECO:0000259" key="1">
    <source>
        <dbReference type="PROSITE" id="PS51819"/>
    </source>
</evidence>
<dbReference type="PROSITE" id="PS51819">
    <property type="entry name" value="VOC"/>
    <property type="match status" value="1"/>
</dbReference>
<gene>
    <name evidence="2" type="ORF">GGR04_002321</name>
</gene>
<dbReference type="Gene3D" id="3.10.180.10">
    <property type="entry name" value="2,3-Dihydroxybiphenyl 1,2-Dioxygenase, domain 1"/>
    <property type="match status" value="1"/>
</dbReference>
<keyword evidence="2" id="KW-0238">DNA-binding</keyword>
<reference evidence="2 3" key="1">
    <citation type="submission" date="2020-08" db="EMBL/GenBank/DDBJ databases">
        <title>Genomic Encyclopedia of Type Strains, Phase IV (KMG-IV): sequencing the most valuable type-strain genomes for metagenomic binning, comparative biology and taxonomic classification.</title>
        <authorList>
            <person name="Goeker M."/>
        </authorList>
    </citation>
    <scope>NUCLEOTIDE SEQUENCE [LARGE SCALE GENOMIC DNA]</scope>
    <source>
        <strain evidence="2 3">DSM 102238</strain>
    </source>
</reference>
<evidence type="ECO:0000313" key="3">
    <source>
        <dbReference type="Proteomes" id="UP000542776"/>
    </source>
</evidence>
<feature type="domain" description="VOC" evidence="1">
    <location>
        <begin position="82"/>
        <end position="208"/>
    </location>
</feature>
<dbReference type="Pfam" id="PF00903">
    <property type="entry name" value="Glyoxalase"/>
    <property type="match status" value="1"/>
</dbReference>
<keyword evidence="2" id="KW-0456">Lyase</keyword>
<dbReference type="InterPro" id="IPR038268">
    <property type="entry name" value="RHH_sf"/>
</dbReference>
<dbReference type="Pfam" id="PF13467">
    <property type="entry name" value="RHH_4"/>
    <property type="match status" value="1"/>
</dbReference>
<sequence length="219" mass="23662">MTVKRSLSIQGHRTSISIEDAFWQGLRDIATRTRQPLAALVAEIDAGRAPGTNLSSAIRLRVLADLQDQPRAPSPLAPDTTPFSHVYLGVSDHEAARAFWAPLAALLGWRARFHDLVAGWSGWQPSGADRPLFLIGRPFDGQNATVGNGAMVAFLAADRETVDQCHALALRAGGADEGPPGLRPHYHPHYYGAYFRDLDGNKICVCHHGGPSETNADPD</sequence>
<dbReference type="GO" id="GO:0016829">
    <property type="term" value="F:lyase activity"/>
    <property type="evidence" value="ECO:0007669"/>
    <property type="project" value="UniProtKB-KW"/>
</dbReference>
<dbReference type="Gene3D" id="1.10.3990.20">
    <property type="entry name" value="protein bp1543"/>
    <property type="match status" value="1"/>
</dbReference>
<dbReference type="RefSeq" id="WP_183200025.1">
    <property type="nucleotide sequence ID" value="NZ_JACIEK010000005.1"/>
</dbReference>
<dbReference type="GO" id="GO:0051213">
    <property type="term" value="F:dioxygenase activity"/>
    <property type="evidence" value="ECO:0007669"/>
    <property type="project" value="UniProtKB-KW"/>
</dbReference>
<proteinExistence type="predicted"/>
<dbReference type="Proteomes" id="UP000542776">
    <property type="component" value="Unassembled WGS sequence"/>
</dbReference>
<dbReference type="SUPFAM" id="SSF54593">
    <property type="entry name" value="Glyoxalase/Bleomycin resistance protein/Dihydroxybiphenyl dioxygenase"/>
    <property type="match status" value="1"/>
</dbReference>
<dbReference type="InterPro" id="IPR004360">
    <property type="entry name" value="Glyas_Fos-R_dOase_dom"/>
</dbReference>
<organism evidence="2 3">
    <name type="scientific">Aureimonas pseudogalii</name>
    <dbReference type="NCBI Taxonomy" id="1744844"/>
    <lineage>
        <taxon>Bacteria</taxon>
        <taxon>Pseudomonadati</taxon>
        <taxon>Pseudomonadota</taxon>
        <taxon>Alphaproteobacteria</taxon>
        <taxon>Hyphomicrobiales</taxon>
        <taxon>Aurantimonadaceae</taxon>
        <taxon>Aureimonas</taxon>
    </lineage>
</organism>
<keyword evidence="3" id="KW-1185">Reference proteome</keyword>
<protein>
    <submittedName>
        <fullName evidence="2">Putative DNA-binding ribbon-helix-helix protein/catechol 2,3-dioxygenase-like lactoylglutathione lyase family enzyme</fullName>
    </submittedName>
</protein>
<dbReference type="GO" id="GO:0003677">
    <property type="term" value="F:DNA binding"/>
    <property type="evidence" value="ECO:0007669"/>
    <property type="project" value="UniProtKB-KW"/>
</dbReference>
<dbReference type="InterPro" id="IPR027373">
    <property type="entry name" value="RHH_dom"/>
</dbReference>